<dbReference type="SUPFAM" id="SSF51569">
    <property type="entry name" value="Aldolase"/>
    <property type="match status" value="1"/>
</dbReference>
<evidence type="ECO:0000256" key="4">
    <source>
        <dbReference type="ARBA" id="ARBA00022490"/>
    </source>
</evidence>
<evidence type="ECO:0000256" key="1">
    <source>
        <dbReference type="ARBA" id="ARBA00004496"/>
    </source>
</evidence>
<organism evidence="8">
    <name type="scientific">marine metagenome</name>
    <dbReference type="NCBI Taxonomy" id="408172"/>
    <lineage>
        <taxon>unclassified sequences</taxon>
        <taxon>metagenomes</taxon>
        <taxon>ecological metagenomes</taxon>
    </lineage>
</organism>
<proteinExistence type="inferred from homology"/>
<dbReference type="InterPro" id="IPR013785">
    <property type="entry name" value="Aldolase_TIM"/>
</dbReference>
<evidence type="ECO:0000259" key="7">
    <source>
        <dbReference type="Pfam" id="PF00793"/>
    </source>
</evidence>
<dbReference type="AlphaFoldDB" id="A0A381PMV5"/>
<sequence>MKEVKVDDISLSNESNFVLIAGLNVLEDEGIVNEVTEELKKVTTELGIPFIFKASYDKANRSSIDSYRGPGLDKGLEMLAKIKSEYAVPLISDVHSPEAVLKAKEVVDVLQIPAFLCRQTDLISSVAESGLPVNVKKGQFLSPAEVRNIIMKFEHFNNKNILICERGTTFGYNNLVVDMLGLAELKKYEYPVIFDVTHSLQEPGGEGKSTSGRRSLALDLAKAATSIGIAGLFLETHPDPDKAKCDGPCALPLQNLKGFLDQVNNIDKLVKTFPKIEIS</sequence>
<dbReference type="EC" id="2.5.1.55" evidence="3"/>
<comment type="similarity">
    <text evidence="2">Belongs to the KdsA family.</text>
</comment>
<comment type="catalytic activity">
    <reaction evidence="6">
        <text>D-arabinose 5-phosphate + phosphoenolpyruvate + H2O = 3-deoxy-alpha-D-manno-2-octulosonate-8-phosphate + phosphate</text>
        <dbReference type="Rhea" id="RHEA:14053"/>
        <dbReference type="ChEBI" id="CHEBI:15377"/>
        <dbReference type="ChEBI" id="CHEBI:43474"/>
        <dbReference type="ChEBI" id="CHEBI:57693"/>
        <dbReference type="ChEBI" id="CHEBI:58702"/>
        <dbReference type="ChEBI" id="CHEBI:85985"/>
        <dbReference type="EC" id="2.5.1.55"/>
    </reaction>
</comment>
<dbReference type="InterPro" id="IPR006218">
    <property type="entry name" value="DAHP1/KDSA"/>
</dbReference>
<dbReference type="NCBIfam" id="NF003543">
    <property type="entry name" value="PRK05198.1"/>
    <property type="match status" value="1"/>
</dbReference>
<feature type="domain" description="DAHP synthetase I/KDSA" evidence="7">
    <location>
        <begin position="8"/>
        <end position="271"/>
    </location>
</feature>
<evidence type="ECO:0000313" key="8">
    <source>
        <dbReference type="EMBL" id="SUZ68280.1"/>
    </source>
</evidence>
<dbReference type="EMBL" id="UINC01001036">
    <property type="protein sequence ID" value="SUZ68280.1"/>
    <property type="molecule type" value="Genomic_DNA"/>
</dbReference>
<reference evidence="8" key="1">
    <citation type="submission" date="2018-05" db="EMBL/GenBank/DDBJ databases">
        <authorList>
            <person name="Lanie J.A."/>
            <person name="Ng W.-L."/>
            <person name="Kazmierczak K.M."/>
            <person name="Andrzejewski T.M."/>
            <person name="Davidsen T.M."/>
            <person name="Wayne K.J."/>
            <person name="Tettelin H."/>
            <person name="Glass J.I."/>
            <person name="Rusch D."/>
            <person name="Podicherti R."/>
            <person name="Tsui H.-C.T."/>
            <person name="Winkler M.E."/>
        </authorList>
    </citation>
    <scope>NUCLEOTIDE SEQUENCE</scope>
</reference>
<keyword evidence="4" id="KW-0963">Cytoplasm</keyword>
<dbReference type="PANTHER" id="PTHR21057">
    <property type="entry name" value="PHOSPHO-2-DEHYDRO-3-DEOXYHEPTONATE ALDOLASE"/>
    <property type="match status" value="1"/>
</dbReference>
<evidence type="ECO:0000256" key="5">
    <source>
        <dbReference type="ARBA" id="ARBA00022679"/>
    </source>
</evidence>
<dbReference type="HAMAP" id="MF_00056">
    <property type="entry name" value="KDO8P_synth"/>
    <property type="match status" value="1"/>
</dbReference>
<dbReference type="Gene3D" id="3.20.20.70">
    <property type="entry name" value="Aldolase class I"/>
    <property type="match status" value="1"/>
</dbReference>
<dbReference type="GO" id="GO:0005737">
    <property type="term" value="C:cytoplasm"/>
    <property type="evidence" value="ECO:0007669"/>
    <property type="project" value="UniProtKB-SubCell"/>
</dbReference>
<name>A0A381PMV5_9ZZZZ</name>
<protein>
    <recommendedName>
        <fullName evidence="3">3-deoxy-8-phosphooctulonate synthase</fullName>
        <ecNumber evidence="3">2.5.1.55</ecNumber>
    </recommendedName>
</protein>
<comment type="subcellular location">
    <subcellularLocation>
        <location evidence="1">Cytoplasm</location>
    </subcellularLocation>
</comment>
<gene>
    <name evidence="8" type="ORF">METZ01_LOCUS21134</name>
</gene>
<dbReference type="GO" id="GO:0008676">
    <property type="term" value="F:3-deoxy-8-phosphooctulonate synthase activity"/>
    <property type="evidence" value="ECO:0007669"/>
    <property type="project" value="UniProtKB-EC"/>
</dbReference>
<evidence type="ECO:0000256" key="3">
    <source>
        <dbReference type="ARBA" id="ARBA00012693"/>
    </source>
</evidence>
<dbReference type="InterPro" id="IPR006269">
    <property type="entry name" value="KDO8P_synthase"/>
</dbReference>
<evidence type="ECO:0000256" key="2">
    <source>
        <dbReference type="ARBA" id="ARBA00010499"/>
    </source>
</evidence>
<evidence type="ECO:0000256" key="6">
    <source>
        <dbReference type="ARBA" id="ARBA00049112"/>
    </source>
</evidence>
<accession>A0A381PMV5</accession>
<dbReference type="Pfam" id="PF00793">
    <property type="entry name" value="DAHP_synth_1"/>
    <property type="match status" value="1"/>
</dbReference>
<keyword evidence="5" id="KW-0808">Transferase</keyword>
<dbReference type="NCBIfam" id="TIGR01362">
    <property type="entry name" value="KDO8P_synth"/>
    <property type="match status" value="1"/>
</dbReference>